<feature type="region of interest" description="Disordered" evidence="4">
    <location>
        <begin position="118"/>
        <end position="147"/>
    </location>
</feature>
<feature type="compositionally biased region" description="Polar residues" evidence="4">
    <location>
        <begin position="74"/>
        <end position="95"/>
    </location>
</feature>
<gene>
    <name evidence="6" type="ORF">BD324DRAFT_633763</name>
</gene>
<keyword evidence="7" id="KW-1185">Reference proteome</keyword>
<dbReference type="Gene3D" id="3.40.630.30">
    <property type="match status" value="1"/>
</dbReference>
<reference evidence="6 7" key="1">
    <citation type="submission" date="2017-03" db="EMBL/GenBank/DDBJ databases">
        <title>Widespread Adenine N6-methylation of Active Genes in Fungi.</title>
        <authorList>
            <consortium name="DOE Joint Genome Institute"/>
            <person name="Mondo S.J."/>
            <person name="Dannebaum R.O."/>
            <person name="Kuo R.C."/>
            <person name="Louie K.B."/>
            <person name="Bewick A.J."/>
            <person name="Labutti K."/>
            <person name="Haridas S."/>
            <person name="Kuo A."/>
            <person name="Salamov A."/>
            <person name="Ahrendt S.R."/>
            <person name="Lau R."/>
            <person name="Bowen B.P."/>
            <person name="Lipzen A."/>
            <person name="Sullivan W."/>
            <person name="Andreopoulos W.B."/>
            <person name="Clum A."/>
            <person name="Lindquist E."/>
            <person name="Daum C."/>
            <person name="Northen T.R."/>
            <person name="Ramamoorthy G."/>
            <person name="Schmitz R.J."/>
            <person name="Gryganskyi A."/>
            <person name="Culley D."/>
            <person name="Magnuson J."/>
            <person name="James T.Y."/>
            <person name="O'Malley M.A."/>
            <person name="Stajich J.E."/>
            <person name="Spatafora J.W."/>
            <person name="Visel A."/>
            <person name="Grigoriev I.V."/>
        </authorList>
    </citation>
    <scope>NUCLEOTIDE SEQUENCE [LARGE SCALE GENOMIC DNA]</scope>
    <source>
        <strain evidence="6 7">NRRL Y-17943</strain>
    </source>
</reference>
<dbReference type="PANTHER" id="PTHR45896:SF1">
    <property type="entry name" value="N-ALPHA-ACETYLTRANSFERASE 30"/>
    <property type="match status" value="1"/>
</dbReference>
<evidence type="ECO:0000256" key="2">
    <source>
        <dbReference type="ARBA" id="ARBA00023315"/>
    </source>
</evidence>
<dbReference type="GeneID" id="33558467"/>
<dbReference type="InterPro" id="IPR044542">
    <property type="entry name" value="NAA30-like"/>
</dbReference>
<dbReference type="InterPro" id="IPR016181">
    <property type="entry name" value="Acyl_CoA_acyltransferase"/>
</dbReference>
<sequence>MERSSKGHPMPSWRAGESSSANYSSAWSSPNWSRDSVASSAMRQYDVAAQAPPVLPPRPGANAWSSGPPHDPSDTANQRHASSSTTGLGHHSNTLSRLPQISEDLGIERLHIDPEAERSLNGTSNAFPPLPSRTAPPSSNVKGKNRASFVDSRGQTLYWRAFSSEREDMEDIMRLTEQELSEPYNIYTFRYFLEEWPHLTIMVYPTGDATRAIATIIAKQEDHAGKLRTTNRGYIAMLSVDRAWRRRGIASSIVGLVVDEMIGRGADEIVLETEFDNVSSLALYESLGFMREKRLFRFYTNCKDAFRLILPINSAYSLEESPSEAELARCMIGTGPDDLINPRIDDEEEEALCRGRSDTPLPQETPQYYGLYT</sequence>
<proteinExistence type="inferred from homology"/>
<comment type="similarity">
    <text evidence="3">Belongs to the acetyltransferase family. MAK3 subfamily.</text>
</comment>
<dbReference type="InterPro" id="IPR000182">
    <property type="entry name" value="GNAT_dom"/>
</dbReference>
<organism evidence="6 7">
    <name type="scientific">Kockovaella imperatae</name>
    <dbReference type="NCBI Taxonomy" id="4999"/>
    <lineage>
        <taxon>Eukaryota</taxon>
        <taxon>Fungi</taxon>
        <taxon>Dikarya</taxon>
        <taxon>Basidiomycota</taxon>
        <taxon>Agaricomycotina</taxon>
        <taxon>Tremellomycetes</taxon>
        <taxon>Tremellales</taxon>
        <taxon>Cuniculitremaceae</taxon>
        <taxon>Kockovaella</taxon>
    </lineage>
</organism>
<evidence type="ECO:0000256" key="1">
    <source>
        <dbReference type="ARBA" id="ARBA00022679"/>
    </source>
</evidence>
<dbReference type="RefSeq" id="XP_021869273.1">
    <property type="nucleotide sequence ID" value="XM_022016658.1"/>
</dbReference>
<comment type="caution">
    <text evidence="6">The sequence shown here is derived from an EMBL/GenBank/DDBJ whole genome shotgun (WGS) entry which is preliminary data.</text>
</comment>
<dbReference type="InParanoid" id="A0A1Y1UC04"/>
<feature type="region of interest" description="Disordered" evidence="4">
    <location>
        <begin position="1"/>
        <end position="95"/>
    </location>
</feature>
<keyword evidence="1 6" id="KW-0808">Transferase</keyword>
<dbReference type="EMBL" id="NBSH01000012">
    <property type="protein sequence ID" value="ORX35057.1"/>
    <property type="molecule type" value="Genomic_DNA"/>
</dbReference>
<dbReference type="AlphaFoldDB" id="A0A1Y1UC04"/>
<evidence type="ECO:0000256" key="4">
    <source>
        <dbReference type="SAM" id="MobiDB-lite"/>
    </source>
</evidence>
<dbReference type="GO" id="GO:0031417">
    <property type="term" value="C:NatC complex"/>
    <property type="evidence" value="ECO:0007669"/>
    <property type="project" value="TreeGrafter"/>
</dbReference>
<keyword evidence="2 6" id="KW-0012">Acyltransferase</keyword>
<evidence type="ECO:0000256" key="3">
    <source>
        <dbReference type="ARBA" id="ARBA00024025"/>
    </source>
</evidence>
<dbReference type="CDD" id="cd04301">
    <property type="entry name" value="NAT_SF"/>
    <property type="match status" value="1"/>
</dbReference>
<feature type="domain" description="N-acetyltransferase" evidence="5">
    <location>
        <begin position="157"/>
        <end position="313"/>
    </location>
</feature>
<dbReference type="OrthoDB" id="249099at2759"/>
<dbReference type="STRING" id="4999.A0A1Y1UC04"/>
<evidence type="ECO:0000259" key="5">
    <source>
        <dbReference type="PROSITE" id="PS51186"/>
    </source>
</evidence>
<dbReference type="SUPFAM" id="SSF55729">
    <property type="entry name" value="Acyl-CoA N-acyltransferases (Nat)"/>
    <property type="match status" value="1"/>
</dbReference>
<dbReference type="Proteomes" id="UP000193218">
    <property type="component" value="Unassembled WGS sequence"/>
</dbReference>
<evidence type="ECO:0000313" key="7">
    <source>
        <dbReference type="Proteomes" id="UP000193218"/>
    </source>
</evidence>
<dbReference type="GO" id="GO:0004596">
    <property type="term" value="F:protein-N-terminal amino-acid acetyltransferase activity"/>
    <property type="evidence" value="ECO:0007669"/>
    <property type="project" value="InterPro"/>
</dbReference>
<dbReference type="PROSITE" id="PS51186">
    <property type="entry name" value="GNAT"/>
    <property type="match status" value="1"/>
</dbReference>
<protein>
    <submittedName>
        <fullName evidence="6">Acyl-CoA N-acyltransferase</fullName>
    </submittedName>
</protein>
<dbReference type="PANTHER" id="PTHR45896">
    <property type="entry name" value="N-ALPHA-ACETYLTRANSFERASE 30"/>
    <property type="match status" value="1"/>
</dbReference>
<dbReference type="Pfam" id="PF00583">
    <property type="entry name" value="Acetyltransf_1"/>
    <property type="match status" value="1"/>
</dbReference>
<feature type="region of interest" description="Disordered" evidence="4">
    <location>
        <begin position="352"/>
        <end position="373"/>
    </location>
</feature>
<evidence type="ECO:0000313" key="6">
    <source>
        <dbReference type="EMBL" id="ORX35057.1"/>
    </source>
</evidence>
<name>A0A1Y1UC04_9TREE</name>
<feature type="compositionally biased region" description="Low complexity" evidence="4">
    <location>
        <begin position="18"/>
        <end position="33"/>
    </location>
</feature>
<accession>A0A1Y1UC04</accession>